<comment type="caution">
    <text evidence="9">The sequence shown here is derived from an EMBL/GenBank/DDBJ whole genome shotgun (WGS) entry which is preliminary data.</text>
</comment>
<evidence type="ECO:0000256" key="2">
    <source>
        <dbReference type="ARBA" id="ARBA00023015"/>
    </source>
</evidence>
<evidence type="ECO:0000256" key="1">
    <source>
        <dbReference type="ARBA" id="ARBA00003687"/>
    </source>
</evidence>
<dbReference type="PANTHER" id="PTHR31500:SF45">
    <property type="entry name" value="AT-HOOK MOTIF NUCLEAR-LOCALIZED PROTEIN"/>
    <property type="match status" value="1"/>
</dbReference>
<evidence type="ECO:0000256" key="7">
    <source>
        <dbReference type="SAM" id="MobiDB-lite"/>
    </source>
</evidence>
<dbReference type="Pfam" id="PF03479">
    <property type="entry name" value="PCC"/>
    <property type="match status" value="1"/>
</dbReference>
<keyword evidence="4 6" id="KW-0804">Transcription</keyword>
<protein>
    <recommendedName>
        <fullName evidence="6">AT-hook motif nuclear-localized protein</fullName>
    </recommendedName>
</protein>
<dbReference type="Gene3D" id="3.30.1330.80">
    <property type="entry name" value="Hypothetical protein, similar to alpha- acetolactate decarboxylase, domain 2"/>
    <property type="match status" value="1"/>
</dbReference>
<name>A0A2P5BX29_PARAD</name>
<dbReference type="EMBL" id="JXTB01000207">
    <property type="protein sequence ID" value="PON53365.1"/>
    <property type="molecule type" value="Genomic_DNA"/>
</dbReference>
<evidence type="ECO:0000256" key="5">
    <source>
        <dbReference type="ARBA" id="ARBA00023242"/>
    </source>
</evidence>
<comment type="subcellular location">
    <subcellularLocation>
        <location evidence="6">Nucleus</location>
    </subcellularLocation>
</comment>
<evidence type="ECO:0000256" key="6">
    <source>
        <dbReference type="RuleBase" id="RU367031"/>
    </source>
</evidence>
<accession>A0A2P5BX29</accession>
<evidence type="ECO:0000256" key="3">
    <source>
        <dbReference type="ARBA" id="ARBA00023125"/>
    </source>
</evidence>
<dbReference type="SUPFAM" id="SSF117856">
    <property type="entry name" value="AF0104/ALDC/Ptd012-like"/>
    <property type="match status" value="1"/>
</dbReference>
<dbReference type="STRING" id="3476.A0A2P5BX29"/>
<dbReference type="PRINTS" id="PR00929">
    <property type="entry name" value="ATHOOK"/>
</dbReference>
<dbReference type="GO" id="GO:0005634">
    <property type="term" value="C:nucleus"/>
    <property type="evidence" value="ECO:0007669"/>
    <property type="project" value="UniProtKB-SubCell"/>
</dbReference>
<dbReference type="PROSITE" id="PS51742">
    <property type="entry name" value="PPC"/>
    <property type="match status" value="1"/>
</dbReference>
<organism evidence="9 10">
    <name type="scientific">Parasponia andersonii</name>
    <name type="common">Sponia andersonii</name>
    <dbReference type="NCBI Taxonomy" id="3476"/>
    <lineage>
        <taxon>Eukaryota</taxon>
        <taxon>Viridiplantae</taxon>
        <taxon>Streptophyta</taxon>
        <taxon>Embryophyta</taxon>
        <taxon>Tracheophyta</taxon>
        <taxon>Spermatophyta</taxon>
        <taxon>Magnoliopsida</taxon>
        <taxon>eudicotyledons</taxon>
        <taxon>Gunneridae</taxon>
        <taxon>Pentapetalae</taxon>
        <taxon>rosids</taxon>
        <taxon>fabids</taxon>
        <taxon>Rosales</taxon>
        <taxon>Cannabaceae</taxon>
        <taxon>Parasponia</taxon>
    </lineage>
</organism>
<sequence length="352" mass="35781">MEETEGTVSHTQSPVNAGTGDLLNENPVQVLTRNLDPDLVLNPDENGTGYDGGGGGGGGLGLTGTEVGVVKRKRGRPRKYDVVNGNIMGHVSSPPPLPGVSSPVHSGGSSKRTRGRPKGSGKLQLLAASLGGSAIGTAGGSFTPHVMTVETGEDVVSRLLSSQKGPRAVCILSATGVVSSVTIRHSSGGRFEILSLSGSFVFGALSGSHRKNGTLSALLAKPDGGVFGGGFVGSLLAAGPIQLIVGSFKQDFGKQLKSRLSAEPSIGASMLHSSELVRVPVLMAPSADGDDSCVTPTSALPESARGGGGSVIAPNQTINRTSLHSIDQNVLQASQVLADHRSSPDNVKFSHM</sequence>
<evidence type="ECO:0000259" key="8">
    <source>
        <dbReference type="PROSITE" id="PS51742"/>
    </source>
</evidence>
<dbReference type="PANTHER" id="PTHR31500">
    <property type="entry name" value="AT-HOOK MOTIF NUCLEAR-LOCALIZED PROTEIN 9"/>
    <property type="match status" value="1"/>
</dbReference>
<dbReference type="InterPro" id="IPR017956">
    <property type="entry name" value="AT_hook_DNA-bd_motif"/>
</dbReference>
<comment type="function">
    <text evidence="1 6">Transcription factor that specifically binds AT-rich DNA sequences related to the nuclear matrix attachment regions (MARs).</text>
</comment>
<feature type="region of interest" description="Disordered" evidence="7">
    <location>
        <begin position="1"/>
        <end position="24"/>
    </location>
</feature>
<keyword evidence="10" id="KW-1185">Reference proteome</keyword>
<evidence type="ECO:0000313" key="9">
    <source>
        <dbReference type="EMBL" id="PON53365.1"/>
    </source>
</evidence>
<dbReference type="AlphaFoldDB" id="A0A2P5BX29"/>
<proteinExistence type="predicted"/>
<comment type="domain">
    <text evidence="6">The PPC domain mediates interactions between AHL proteins.</text>
</comment>
<dbReference type="SMART" id="SM00384">
    <property type="entry name" value="AT_hook"/>
    <property type="match status" value="2"/>
</dbReference>
<reference evidence="10" key="1">
    <citation type="submission" date="2016-06" db="EMBL/GenBank/DDBJ databases">
        <title>Parallel loss of symbiosis genes in relatives of nitrogen-fixing non-legume Parasponia.</title>
        <authorList>
            <person name="Van Velzen R."/>
            <person name="Holmer R."/>
            <person name="Bu F."/>
            <person name="Rutten L."/>
            <person name="Van Zeijl A."/>
            <person name="Liu W."/>
            <person name="Santuari L."/>
            <person name="Cao Q."/>
            <person name="Sharma T."/>
            <person name="Shen D."/>
            <person name="Roswanjaya Y."/>
            <person name="Wardhani T."/>
            <person name="Kalhor M.S."/>
            <person name="Jansen J."/>
            <person name="Van den Hoogen J."/>
            <person name="Gungor B."/>
            <person name="Hartog M."/>
            <person name="Hontelez J."/>
            <person name="Verver J."/>
            <person name="Yang W.-C."/>
            <person name="Schijlen E."/>
            <person name="Repin R."/>
            <person name="Schilthuizen M."/>
            <person name="Schranz E."/>
            <person name="Heidstra R."/>
            <person name="Miyata K."/>
            <person name="Fedorova E."/>
            <person name="Kohlen W."/>
            <person name="Bisseling T."/>
            <person name="Smit S."/>
            <person name="Geurts R."/>
        </authorList>
    </citation>
    <scope>NUCLEOTIDE SEQUENCE [LARGE SCALE GENOMIC DNA]</scope>
    <source>
        <strain evidence="10">cv. WU1-14</strain>
    </source>
</reference>
<feature type="region of interest" description="Disordered" evidence="7">
    <location>
        <begin position="290"/>
        <end position="310"/>
    </location>
</feature>
<gene>
    <name evidence="9" type="ORF">PanWU01x14_202470</name>
</gene>
<feature type="region of interest" description="Disordered" evidence="7">
    <location>
        <begin position="37"/>
        <end position="121"/>
    </location>
</feature>
<dbReference type="GO" id="GO:0003680">
    <property type="term" value="F:minor groove of adenine-thymine-rich DNA binding"/>
    <property type="evidence" value="ECO:0007669"/>
    <property type="project" value="UniProtKB-UniRule"/>
</dbReference>
<evidence type="ECO:0000256" key="4">
    <source>
        <dbReference type="ARBA" id="ARBA00023163"/>
    </source>
</evidence>
<feature type="compositionally biased region" description="Gly residues" evidence="7">
    <location>
        <begin position="49"/>
        <end position="62"/>
    </location>
</feature>
<dbReference type="OrthoDB" id="1588495at2759"/>
<dbReference type="CDD" id="cd11378">
    <property type="entry name" value="DUF296"/>
    <property type="match status" value="1"/>
</dbReference>
<evidence type="ECO:0000313" key="10">
    <source>
        <dbReference type="Proteomes" id="UP000237105"/>
    </source>
</evidence>
<dbReference type="Proteomes" id="UP000237105">
    <property type="component" value="Unassembled WGS sequence"/>
</dbReference>
<feature type="compositionally biased region" description="Polar residues" evidence="7">
    <location>
        <begin position="1"/>
        <end position="16"/>
    </location>
</feature>
<dbReference type="InterPro" id="IPR005175">
    <property type="entry name" value="PPC_dom"/>
</dbReference>
<keyword evidence="2 6" id="KW-0805">Transcription regulation</keyword>
<keyword evidence="3 6" id="KW-0238">DNA-binding</keyword>
<keyword evidence="5 6" id="KW-0539">Nucleus</keyword>
<feature type="compositionally biased region" description="Low complexity" evidence="7">
    <location>
        <begin position="99"/>
        <end position="110"/>
    </location>
</feature>
<dbReference type="InterPro" id="IPR039605">
    <property type="entry name" value="AHL"/>
</dbReference>
<feature type="domain" description="PPC" evidence="8">
    <location>
        <begin position="139"/>
        <end position="274"/>
    </location>
</feature>